<feature type="transmembrane region" description="Helical" evidence="6">
    <location>
        <begin position="546"/>
        <end position="565"/>
    </location>
</feature>
<dbReference type="NCBIfam" id="TIGR00360">
    <property type="entry name" value="ComEC_N-term"/>
    <property type="match status" value="1"/>
</dbReference>
<feature type="transmembrane region" description="Helical" evidence="6">
    <location>
        <begin position="314"/>
        <end position="334"/>
    </location>
</feature>
<protein>
    <submittedName>
        <fullName evidence="9">ComEC family competence protein</fullName>
    </submittedName>
</protein>
<keyword evidence="10" id="KW-1185">Reference proteome</keyword>
<evidence type="ECO:0000256" key="4">
    <source>
        <dbReference type="ARBA" id="ARBA00022989"/>
    </source>
</evidence>
<comment type="caution">
    <text evidence="9">The sequence shown here is derived from an EMBL/GenBank/DDBJ whole genome shotgun (WGS) entry which is preliminary data.</text>
</comment>
<keyword evidence="2" id="KW-1003">Cell membrane</keyword>
<comment type="subcellular location">
    <subcellularLocation>
        <location evidence="1">Cell membrane</location>
        <topology evidence="1">Multi-pass membrane protein</topology>
    </subcellularLocation>
</comment>
<keyword evidence="3 6" id="KW-0812">Transmembrane</keyword>
<feature type="domain" description="DUF4131" evidence="8">
    <location>
        <begin position="85"/>
        <end position="246"/>
    </location>
</feature>
<feature type="transmembrane region" description="Helical" evidence="6">
    <location>
        <begin position="346"/>
        <end position="362"/>
    </location>
</feature>
<dbReference type="PANTHER" id="PTHR30619:SF1">
    <property type="entry name" value="RECOMBINATION PROTEIN 2"/>
    <property type="match status" value="1"/>
</dbReference>
<name>A0A502HE60_9BACT</name>
<dbReference type="Proteomes" id="UP000317646">
    <property type="component" value="Unassembled WGS sequence"/>
</dbReference>
<gene>
    <name evidence="9" type="ORF">EAH73_01580</name>
</gene>
<evidence type="ECO:0000256" key="2">
    <source>
        <dbReference type="ARBA" id="ARBA00022475"/>
    </source>
</evidence>
<dbReference type="Pfam" id="PF13567">
    <property type="entry name" value="DUF4131"/>
    <property type="match status" value="1"/>
</dbReference>
<dbReference type="InterPro" id="IPR025405">
    <property type="entry name" value="DUF4131"/>
</dbReference>
<proteinExistence type="predicted"/>
<organism evidence="9 10">
    <name type="scientific">Hymenobacter nivis</name>
    <dbReference type="NCBI Taxonomy" id="1850093"/>
    <lineage>
        <taxon>Bacteria</taxon>
        <taxon>Pseudomonadati</taxon>
        <taxon>Bacteroidota</taxon>
        <taxon>Cytophagia</taxon>
        <taxon>Cytophagales</taxon>
        <taxon>Hymenobacteraceae</taxon>
        <taxon>Hymenobacter</taxon>
    </lineage>
</organism>
<accession>A0A502HE60</accession>
<evidence type="ECO:0000256" key="5">
    <source>
        <dbReference type="ARBA" id="ARBA00023136"/>
    </source>
</evidence>
<dbReference type="PANTHER" id="PTHR30619">
    <property type="entry name" value="DNA INTERNALIZATION/COMPETENCE PROTEIN COMEC/REC2"/>
    <property type="match status" value="1"/>
</dbReference>
<keyword evidence="4 6" id="KW-1133">Transmembrane helix</keyword>
<feature type="transmembrane region" description="Helical" evidence="6">
    <location>
        <begin position="603"/>
        <end position="622"/>
    </location>
</feature>
<dbReference type="AlphaFoldDB" id="A0A502HE60"/>
<feature type="transmembrane region" description="Helical" evidence="6">
    <location>
        <begin position="467"/>
        <end position="490"/>
    </location>
</feature>
<dbReference type="InterPro" id="IPR004477">
    <property type="entry name" value="ComEC_N"/>
</dbReference>
<feature type="transmembrane region" description="Helical" evidence="6">
    <location>
        <begin position="397"/>
        <end position="427"/>
    </location>
</feature>
<dbReference type="Pfam" id="PF03772">
    <property type="entry name" value="Competence"/>
    <property type="match status" value="1"/>
</dbReference>
<evidence type="ECO:0000256" key="1">
    <source>
        <dbReference type="ARBA" id="ARBA00004651"/>
    </source>
</evidence>
<feature type="transmembrane region" description="Helical" evidence="6">
    <location>
        <begin position="111"/>
        <end position="131"/>
    </location>
</feature>
<keyword evidence="5 6" id="KW-0472">Membrane</keyword>
<feature type="domain" description="ComEC/Rec2-related protein" evidence="7">
    <location>
        <begin position="291"/>
        <end position="597"/>
    </location>
</feature>
<evidence type="ECO:0000256" key="3">
    <source>
        <dbReference type="ARBA" id="ARBA00022692"/>
    </source>
</evidence>
<dbReference type="EMBL" id="RCYZ01000001">
    <property type="protein sequence ID" value="TPG71962.1"/>
    <property type="molecule type" value="Genomic_DNA"/>
</dbReference>
<evidence type="ECO:0000313" key="9">
    <source>
        <dbReference type="EMBL" id="TPG71962.1"/>
    </source>
</evidence>
<feature type="transmembrane region" description="Helical" evidence="6">
    <location>
        <begin position="511"/>
        <end position="534"/>
    </location>
</feature>
<evidence type="ECO:0000259" key="7">
    <source>
        <dbReference type="Pfam" id="PF03772"/>
    </source>
</evidence>
<feature type="transmembrane region" description="Helical" evidence="6">
    <location>
        <begin position="577"/>
        <end position="597"/>
    </location>
</feature>
<dbReference type="InterPro" id="IPR052159">
    <property type="entry name" value="Competence_DNA_uptake"/>
</dbReference>
<reference evidence="9 10" key="1">
    <citation type="journal article" date="2019" name="Environ. Microbiol.">
        <title>Species interactions and distinct microbial communities in high Arctic permafrost affected cryosols are associated with the CH4 and CO2 gas fluxes.</title>
        <authorList>
            <person name="Altshuler I."/>
            <person name="Hamel J."/>
            <person name="Turney S."/>
            <person name="Magnuson E."/>
            <person name="Levesque R."/>
            <person name="Greer C."/>
            <person name="Whyte L.G."/>
        </authorList>
    </citation>
    <scope>NUCLEOTIDE SEQUENCE [LARGE SCALE GENOMIC DNA]</scope>
    <source>
        <strain evidence="9 10">S9.2P</strain>
    </source>
</reference>
<evidence type="ECO:0000259" key="8">
    <source>
        <dbReference type="Pfam" id="PF13567"/>
    </source>
</evidence>
<evidence type="ECO:0000313" key="10">
    <source>
        <dbReference type="Proteomes" id="UP000317646"/>
    </source>
</evidence>
<feature type="transmembrane region" description="Helical" evidence="6">
    <location>
        <begin position="61"/>
        <end position="78"/>
    </location>
</feature>
<evidence type="ECO:0000256" key="6">
    <source>
        <dbReference type="SAM" id="Phobius"/>
    </source>
</evidence>
<feature type="transmembrane region" description="Helical" evidence="6">
    <location>
        <begin position="84"/>
        <end position="104"/>
    </location>
</feature>
<dbReference type="GO" id="GO:0005886">
    <property type="term" value="C:plasma membrane"/>
    <property type="evidence" value="ECO:0007669"/>
    <property type="project" value="UniProtKB-SubCell"/>
</dbReference>
<sequence length="809" mass="87615">MPSSAPCRSTSATASKRRGICSRKPISSTTGCGWRRAPGLSWRLNLPSHYFRMITWATFPFLRYTPALILGIVAYMVLGESWPPLWPGALGLAAASAALLAGAVRRPHPAATDAAGLLALLAVAVLGAALAQRATESRRPDHLAQLGAPVEMYRAVVDDYAVVRPATYATTLRVQAVRVAGRWRTATGGIRVSVPRAGGGAPPRYGEVWLVRGHPDASKGPLNPGEFDYRRYLAFHQVYHQQFVHPDQYRVVGMAPPNYLVAISMRAAKQLDGVFRHYVKAKREYALASALVLGIKDDVDADTKQAYAATGTTHIMAVSGLQVGLLFGALTWLLRLGFGRVRGFRYWSAGVGLAVIWAYAFLTGLSPSVLRAAVMFSFVIVGRAAGRQDGIINTLAVAAFCLLLYDPFLVADVGFQLSFLAVLSIVYLQPRIARWVDAQAYFAGRQRPWQPRPVQAAWRGAGWAAEAVWQATALSLAAQVATFPLGLYYFHQFPLSFLFSNLVAVPISSAAVYVGLALLAMKGVLAVIGLALPAAANAALDLLPQAVAWVFEWMIWAFNEYIGWIGRVLPGALVREIHVTAGQTVLVFGLLGAWLVWQRTRRLAWLGAAASVAVALAGSRVAEARAGAPLEEFVVYSIPRRSVVGFWQGPTAEFVAVDSLPLSETERTYRLLPGLIQRGARAPACRVGWRGAAVPNRRLADADSANPKFYLQTSPVVLARWRGLRLGFVSGRLAPAARPTPLDVLVLRRNARVTPGALAAAFGPQAQVVFDSSCKSWYVARHDSALRAQGFRTWDVAAQGAFRLRPPGR</sequence>